<protein>
    <submittedName>
        <fullName evidence="2">Uncharacterized protein</fullName>
    </submittedName>
</protein>
<evidence type="ECO:0000313" key="2">
    <source>
        <dbReference type="EnsemblMetazoa" id="AATE020641-PA.1"/>
    </source>
</evidence>
<sequence length="207" mass="22887">MGSAHHQRKLNNGVTCAESQEGPIEGNKISKTERDKPHFQHSPDPLVLERFPAVKVKPFKAPNVWRAASLSVKVADDRGRPVQIAFHFVSWCVNEQKKWIEGVGGKVSDDQNERLNDRPKLEATLEEVLVAALFLLLLDLGEDRQELVELDLLLAALLGAAHFADEVQRRVQVQGAEGVAEVKGIDLAGTFPIVDGEDELRLCGRES</sequence>
<dbReference type="VEuPathDB" id="VectorBase:AATE020641"/>
<evidence type="ECO:0000256" key="1">
    <source>
        <dbReference type="SAM" id="MobiDB-lite"/>
    </source>
</evidence>
<organism evidence="2">
    <name type="scientific">Anopheles atroparvus</name>
    <name type="common">European mosquito</name>
    <dbReference type="NCBI Taxonomy" id="41427"/>
    <lineage>
        <taxon>Eukaryota</taxon>
        <taxon>Metazoa</taxon>
        <taxon>Ecdysozoa</taxon>
        <taxon>Arthropoda</taxon>
        <taxon>Hexapoda</taxon>
        <taxon>Insecta</taxon>
        <taxon>Pterygota</taxon>
        <taxon>Neoptera</taxon>
        <taxon>Endopterygota</taxon>
        <taxon>Diptera</taxon>
        <taxon>Nematocera</taxon>
        <taxon>Culicoidea</taxon>
        <taxon>Culicidae</taxon>
        <taxon>Anophelinae</taxon>
        <taxon>Anopheles</taxon>
    </lineage>
</organism>
<proteinExistence type="predicted"/>
<name>A0A182JM50_ANOAO</name>
<dbReference type="EnsemblMetazoa" id="AATE020641-RA">
    <property type="protein sequence ID" value="AATE020641-PA.1"/>
    <property type="gene ID" value="AATE020641"/>
</dbReference>
<feature type="compositionally biased region" description="Basic and acidic residues" evidence="1">
    <location>
        <begin position="28"/>
        <end position="38"/>
    </location>
</feature>
<feature type="region of interest" description="Disordered" evidence="1">
    <location>
        <begin position="1"/>
        <end position="42"/>
    </location>
</feature>
<accession>A0A182JM50</accession>
<reference evidence="2" key="1">
    <citation type="submission" date="2022-08" db="UniProtKB">
        <authorList>
            <consortium name="EnsemblMetazoa"/>
        </authorList>
    </citation>
    <scope>IDENTIFICATION</scope>
    <source>
        <strain evidence="2">EBRO</strain>
    </source>
</reference>
<dbReference type="AlphaFoldDB" id="A0A182JM50"/>